<feature type="signal peptide" evidence="2">
    <location>
        <begin position="1"/>
        <end position="19"/>
    </location>
</feature>
<evidence type="ECO:0000313" key="3">
    <source>
        <dbReference type="EMBL" id="KAG0654377.1"/>
    </source>
</evidence>
<comment type="caution">
    <text evidence="3">The sequence shown here is derived from an EMBL/GenBank/DDBJ whole genome shotgun (WGS) entry which is preliminary data.</text>
</comment>
<reference evidence="3 4" key="1">
    <citation type="submission" date="2020-11" db="EMBL/GenBank/DDBJ databases">
        <title>Kefir isolates.</title>
        <authorList>
            <person name="Marcisauskas S."/>
            <person name="Kim Y."/>
            <person name="Blasche S."/>
        </authorList>
    </citation>
    <scope>NUCLEOTIDE SEQUENCE [LARGE SCALE GENOMIC DNA]</scope>
    <source>
        <strain evidence="3 4">KR</strain>
    </source>
</reference>
<dbReference type="AlphaFoldDB" id="A0A9P6VSJ7"/>
<organism evidence="3 4">
    <name type="scientific">Rhodotorula mucilaginosa</name>
    <name type="common">Yeast</name>
    <name type="synonym">Rhodotorula rubra</name>
    <dbReference type="NCBI Taxonomy" id="5537"/>
    <lineage>
        <taxon>Eukaryota</taxon>
        <taxon>Fungi</taxon>
        <taxon>Dikarya</taxon>
        <taxon>Basidiomycota</taxon>
        <taxon>Pucciniomycotina</taxon>
        <taxon>Microbotryomycetes</taxon>
        <taxon>Sporidiobolales</taxon>
        <taxon>Sporidiobolaceae</taxon>
        <taxon>Rhodotorula</taxon>
    </lineage>
</organism>
<evidence type="ECO:0000313" key="4">
    <source>
        <dbReference type="Proteomes" id="UP000777482"/>
    </source>
</evidence>
<evidence type="ECO:0000256" key="2">
    <source>
        <dbReference type="SAM" id="SignalP"/>
    </source>
</evidence>
<keyword evidence="2" id="KW-0732">Signal</keyword>
<dbReference type="EMBL" id="PUHQ01000151">
    <property type="protein sequence ID" value="KAG0654377.1"/>
    <property type="molecule type" value="Genomic_DNA"/>
</dbReference>
<feature type="region of interest" description="Disordered" evidence="1">
    <location>
        <begin position="154"/>
        <end position="183"/>
    </location>
</feature>
<feature type="chain" id="PRO_5040184143" evidence="2">
    <location>
        <begin position="20"/>
        <end position="245"/>
    </location>
</feature>
<name>A0A9P6VSJ7_RHOMI</name>
<sequence length="245" mass="24773">MPRITTLLLASAAAALVSAQNTVNTLSYAPPEPKPCDSACAAFWDDDLHNCSRLQDQGDVAGSIECLCSDAFLNEMETCAACMMVHPEDTSDGRFPKYGLAGTAQYFEQQCGRPVYIPGLTPQESISLSLSLPLTSAADATLSKQQTSVASAAASSATSQTAPETTSLPSSSPAASASGSSGFAPSSTSQRVSASAAAAQPSISSGIAAVASASSTSDAPRNLHASLRLLPAAALSFGFLVSSGL</sequence>
<gene>
    <name evidence="3" type="ORF">C6P46_001762</name>
</gene>
<keyword evidence="4" id="KW-1185">Reference proteome</keyword>
<evidence type="ECO:0000256" key="1">
    <source>
        <dbReference type="SAM" id="MobiDB-lite"/>
    </source>
</evidence>
<proteinExistence type="predicted"/>
<accession>A0A9P6VSJ7</accession>
<protein>
    <submittedName>
        <fullName evidence="3">Uncharacterized protein</fullName>
    </submittedName>
</protein>
<dbReference type="Proteomes" id="UP000777482">
    <property type="component" value="Unassembled WGS sequence"/>
</dbReference>